<evidence type="ECO:0008006" key="3">
    <source>
        <dbReference type="Google" id="ProtNLM"/>
    </source>
</evidence>
<accession>A0A444YFD9</accession>
<name>A0A444YFD9_ARAHY</name>
<proteinExistence type="predicted"/>
<reference evidence="1 2" key="1">
    <citation type="submission" date="2019-01" db="EMBL/GenBank/DDBJ databases">
        <title>Sequencing of cultivated peanut Arachis hypogaea provides insights into genome evolution and oil improvement.</title>
        <authorList>
            <person name="Chen X."/>
        </authorList>
    </citation>
    <scope>NUCLEOTIDE SEQUENCE [LARGE SCALE GENOMIC DNA]</scope>
    <source>
        <strain evidence="2">cv. Fuhuasheng</strain>
        <tissue evidence="1">Leaves</tissue>
    </source>
</reference>
<dbReference type="Proteomes" id="UP000289738">
    <property type="component" value="Chromosome B07"/>
</dbReference>
<evidence type="ECO:0000313" key="2">
    <source>
        <dbReference type="Proteomes" id="UP000289738"/>
    </source>
</evidence>
<protein>
    <recommendedName>
        <fullName evidence="3">Aminotransferase-like plant mobile domain-containing protein</fullName>
    </recommendedName>
</protein>
<sequence>MGDNSDRLYRLDGVAHITGIINEEELLGVLPPTNCIDKFTMRCSWMQGTFGEIPDGSDDATIRRYARAYIVMLLGILLFGNKWSDHNLTTSEKGPRVAHWRLRIDLLQTGDVTILSNLNS</sequence>
<keyword evidence="2" id="KW-1185">Reference proteome</keyword>
<evidence type="ECO:0000313" key="1">
    <source>
        <dbReference type="EMBL" id="RYR00663.1"/>
    </source>
</evidence>
<dbReference type="EMBL" id="SDMP01000017">
    <property type="protein sequence ID" value="RYR00663.1"/>
    <property type="molecule type" value="Genomic_DNA"/>
</dbReference>
<dbReference type="AlphaFoldDB" id="A0A444YFD9"/>
<comment type="caution">
    <text evidence="1">The sequence shown here is derived from an EMBL/GenBank/DDBJ whole genome shotgun (WGS) entry which is preliminary data.</text>
</comment>
<gene>
    <name evidence="1" type="ORF">Ahy_B07g088795</name>
</gene>
<organism evidence="1 2">
    <name type="scientific">Arachis hypogaea</name>
    <name type="common">Peanut</name>
    <dbReference type="NCBI Taxonomy" id="3818"/>
    <lineage>
        <taxon>Eukaryota</taxon>
        <taxon>Viridiplantae</taxon>
        <taxon>Streptophyta</taxon>
        <taxon>Embryophyta</taxon>
        <taxon>Tracheophyta</taxon>
        <taxon>Spermatophyta</taxon>
        <taxon>Magnoliopsida</taxon>
        <taxon>eudicotyledons</taxon>
        <taxon>Gunneridae</taxon>
        <taxon>Pentapetalae</taxon>
        <taxon>rosids</taxon>
        <taxon>fabids</taxon>
        <taxon>Fabales</taxon>
        <taxon>Fabaceae</taxon>
        <taxon>Papilionoideae</taxon>
        <taxon>50 kb inversion clade</taxon>
        <taxon>dalbergioids sensu lato</taxon>
        <taxon>Dalbergieae</taxon>
        <taxon>Pterocarpus clade</taxon>
        <taxon>Arachis</taxon>
    </lineage>
</organism>